<dbReference type="EMBL" id="CP023697">
    <property type="protein sequence ID" value="QEV08500.1"/>
    <property type="molecule type" value="Genomic_DNA"/>
</dbReference>
<feature type="compositionally biased region" description="Low complexity" evidence="1">
    <location>
        <begin position="384"/>
        <end position="396"/>
    </location>
</feature>
<sequence>MSEITDVDSLRRAMDENSEQPEGPARNARAEHLLLEAEKLDVPLAVIEALGHQLKVYSYSSEKGKMFVPFARLLRMWDERPEDFDAYETHSLHWVFKWMSAGMLDQPHIPLASVEKWLGEMERRYRLAGHSERAVRRAEFSVASHVGDMPRAERAYAAWLAADRDAMADCHACELHGQGWWQAHNGRDAEALELWRPVLEGEFSCAHEPHSVLASSLLPLLRLGRADQARAHHLRGFRLVRPMESMRGAYADHVEFCALSGNEARALELLAERPAYFTDEGHPRSELDFLSVVTLLMDRLAELGLGGSRVPGPAGRTWTAAELAPHARERALALAARFDERNGTGYVGERARARMARRPLVDRLPLGVRPSGASPVRAPERPVAPGAGTPAAAGTAESSGDSALPALLVEARRTSDTLRPHAVEAWAAVARAAREAEAAGDDDVLEPRDRAEVADHEAMALGPGATGLFERAAELYAEAGDPGEALAARARAAYVHALAGRVDEALAAVAGPHEEILALYAAGGTGLLQTASVLMARARILTRRVHAAGEALEDAVLEEAVTAVRAVLALAEGRTGEDVRLAARAAEAQAMLGELAGHAGDVETAAELSARAAEAFVAAGLPWFAVEYEARLAQLAHHLGDVDGAERALRAALEHGGPYLEPVGRAQLHLQLAEVTGGLGRVAEAADHALEAAHWADEAGEGPALGAWARHQLGGFLLRRGRWAEAAEVLESVLPDVTAGTHGEGAVVQTLWWLGDCLGELGEHRAAAERRLQAAEVARHWPEQQDHATLAHLAASSLEQAGLADEAERAYARAGELWRTVGDAPGLVRSLRARAWLVLRGEAGPDGARALMAEALGECEVALDTAPDEGARAHLTAELGDTHRQFADLLVRVEDAGATDDGGEALFEEAVTALDRAIAVYAALGPDALGDRSRAELAAARLEAGLGRPADAAARARAVLAAHKNAPEEDEAARALRDGAEHLLDTVTEEEREPVED</sequence>
<evidence type="ECO:0000313" key="2">
    <source>
        <dbReference type="EMBL" id="QEV08500.1"/>
    </source>
</evidence>
<reference evidence="2 3" key="1">
    <citation type="submission" date="2017-09" db="EMBL/GenBank/DDBJ databases">
        <authorList>
            <person name="Lee N."/>
            <person name="Cho B.-K."/>
        </authorList>
    </citation>
    <scope>NUCLEOTIDE SEQUENCE [LARGE SCALE GENOMIC DNA]</scope>
    <source>
        <strain evidence="2 3">ATCC 13879</strain>
    </source>
</reference>
<dbReference type="Gene3D" id="1.25.40.10">
    <property type="entry name" value="Tetratricopeptide repeat domain"/>
    <property type="match status" value="2"/>
</dbReference>
<evidence type="ECO:0000313" key="3">
    <source>
        <dbReference type="Proteomes" id="UP000326041"/>
    </source>
</evidence>
<protein>
    <submittedName>
        <fullName evidence="2">Tetratricopeptide repeat protein</fullName>
    </submittedName>
</protein>
<dbReference type="GeneID" id="95537817"/>
<dbReference type="Proteomes" id="UP000326041">
    <property type="component" value="Chromosome"/>
</dbReference>
<keyword evidence="3" id="KW-1185">Reference proteome</keyword>
<evidence type="ECO:0000256" key="1">
    <source>
        <dbReference type="SAM" id="MobiDB-lite"/>
    </source>
</evidence>
<accession>A0ABX6B3K8</accession>
<organism evidence="2 3">
    <name type="scientific">Streptomyces prasinus</name>
    <dbReference type="NCBI Taxonomy" id="67345"/>
    <lineage>
        <taxon>Bacteria</taxon>
        <taxon>Bacillati</taxon>
        <taxon>Actinomycetota</taxon>
        <taxon>Actinomycetes</taxon>
        <taxon>Kitasatosporales</taxon>
        <taxon>Streptomycetaceae</taxon>
        <taxon>Streptomyces</taxon>
    </lineage>
</organism>
<name>A0ABX6B3K8_9ACTN</name>
<proteinExistence type="predicted"/>
<feature type="region of interest" description="Disordered" evidence="1">
    <location>
        <begin position="1"/>
        <end position="26"/>
    </location>
</feature>
<gene>
    <name evidence="2" type="ORF">CP972_25295</name>
</gene>
<dbReference type="SUPFAM" id="SSF48452">
    <property type="entry name" value="TPR-like"/>
    <property type="match status" value="2"/>
</dbReference>
<feature type="region of interest" description="Disordered" evidence="1">
    <location>
        <begin position="366"/>
        <end position="400"/>
    </location>
</feature>
<dbReference type="RefSeq" id="WP_150475482.1">
    <property type="nucleotide sequence ID" value="NZ_CP023697.1"/>
</dbReference>
<dbReference type="InterPro" id="IPR011990">
    <property type="entry name" value="TPR-like_helical_dom_sf"/>
</dbReference>